<proteinExistence type="predicted"/>
<sequence>MCHTPTHSHSRWLKAEVAARRPGHPAPTIHRRDPTTAPRGSFWLLGFPPGPMRPSLDDLETTALRHDLHIDAALGVDTRSTCAGAVWNSRPRQLPPPGLQVAGLQAHATTPSQ</sequence>
<dbReference type="AlphaFoldDB" id="A0A0R3VYS4"/>
<dbReference type="WBParaSite" id="TASK_0000256801-mRNA-1">
    <property type="protein sequence ID" value="TASK_0000256801-mRNA-1"/>
    <property type="gene ID" value="TASK_0000256801"/>
</dbReference>
<dbReference type="Proteomes" id="UP000282613">
    <property type="component" value="Unassembled WGS sequence"/>
</dbReference>
<evidence type="ECO:0000313" key="3">
    <source>
        <dbReference type="Proteomes" id="UP000282613"/>
    </source>
</evidence>
<accession>A0A0R3VYS4</accession>
<dbReference type="EMBL" id="UYRS01002068">
    <property type="protein sequence ID" value="VDK25536.1"/>
    <property type="molecule type" value="Genomic_DNA"/>
</dbReference>
<feature type="region of interest" description="Disordered" evidence="1">
    <location>
        <begin position="19"/>
        <end position="38"/>
    </location>
</feature>
<gene>
    <name evidence="2" type="ORF">TASK_LOCUS2569</name>
</gene>
<feature type="region of interest" description="Disordered" evidence="1">
    <location>
        <begin position="88"/>
        <end position="113"/>
    </location>
</feature>
<reference evidence="2 3" key="2">
    <citation type="submission" date="2018-11" db="EMBL/GenBank/DDBJ databases">
        <authorList>
            <consortium name="Pathogen Informatics"/>
        </authorList>
    </citation>
    <scope>NUCLEOTIDE SEQUENCE [LARGE SCALE GENOMIC DNA]</scope>
</reference>
<evidence type="ECO:0000313" key="4">
    <source>
        <dbReference type="WBParaSite" id="TASK_0000256801-mRNA-1"/>
    </source>
</evidence>
<dbReference type="OrthoDB" id="6258311at2759"/>
<protein>
    <submittedName>
        <fullName evidence="4">Transposase</fullName>
    </submittedName>
</protein>
<evidence type="ECO:0000313" key="2">
    <source>
        <dbReference type="EMBL" id="VDK25536.1"/>
    </source>
</evidence>
<keyword evidence="3" id="KW-1185">Reference proteome</keyword>
<evidence type="ECO:0000256" key="1">
    <source>
        <dbReference type="SAM" id="MobiDB-lite"/>
    </source>
</evidence>
<reference evidence="4" key="1">
    <citation type="submission" date="2017-02" db="UniProtKB">
        <authorList>
            <consortium name="WormBaseParasite"/>
        </authorList>
    </citation>
    <scope>IDENTIFICATION</scope>
</reference>
<organism evidence="4">
    <name type="scientific">Taenia asiatica</name>
    <name type="common">Asian tapeworm</name>
    <dbReference type="NCBI Taxonomy" id="60517"/>
    <lineage>
        <taxon>Eukaryota</taxon>
        <taxon>Metazoa</taxon>
        <taxon>Spiralia</taxon>
        <taxon>Lophotrochozoa</taxon>
        <taxon>Platyhelminthes</taxon>
        <taxon>Cestoda</taxon>
        <taxon>Eucestoda</taxon>
        <taxon>Cyclophyllidea</taxon>
        <taxon>Taeniidae</taxon>
        <taxon>Taenia</taxon>
    </lineage>
</organism>
<name>A0A0R3VYS4_TAEAS</name>